<sequence length="197" mass="21366">MVDPHPAHRMIMTTMTPLRSATVSGRNLGVISAEIDCESSSERRNKERENPRCPIRLIQMLTAVRTAPRPSAGGPPSCRIAGADPAAAGDIISITPRRPAGTPAGRVRKRSTIGSDPQQNSDIKRNVVCTYTSRGAPRPSRTHSGRNQRSGLELRQGRGALRRRAVVARRRVVCRHDAYVSSDNGLSTNWPVCAGSK</sequence>
<dbReference type="EMBL" id="BGZK01000210">
    <property type="protein sequence ID" value="GBP28693.1"/>
    <property type="molecule type" value="Genomic_DNA"/>
</dbReference>
<feature type="region of interest" description="Disordered" evidence="1">
    <location>
        <begin position="89"/>
        <end position="160"/>
    </location>
</feature>
<keyword evidence="3" id="KW-1185">Reference proteome</keyword>
<evidence type="ECO:0000256" key="1">
    <source>
        <dbReference type="SAM" id="MobiDB-lite"/>
    </source>
</evidence>
<evidence type="ECO:0000313" key="3">
    <source>
        <dbReference type="Proteomes" id="UP000299102"/>
    </source>
</evidence>
<dbReference type="Proteomes" id="UP000299102">
    <property type="component" value="Unassembled WGS sequence"/>
</dbReference>
<gene>
    <name evidence="2" type="ORF">EVAR_19734_1</name>
</gene>
<feature type="compositionally biased region" description="Polar residues" evidence="1">
    <location>
        <begin position="112"/>
        <end position="121"/>
    </location>
</feature>
<organism evidence="2 3">
    <name type="scientific">Eumeta variegata</name>
    <name type="common">Bagworm moth</name>
    <name type="synonym">Eumeta japonica</name>
    <dbReference type="NCBI Taxonomy" id="151549"/>
    <lineage>
        <taxon>Eukaryota</taxon>
        <taxon>Metazoa</taxon>
        <taxon>Ecdysozoa</taxon>
        <taxon>Arthropoda</taxon>
        <taxon>Hexapoda</taxon>
        <taxon>Insecta</taxon>
        <taxon>Pterygota</taxon>
        <taxon>Neoptera</taxon>
        <taxon>Endopterygota</taxon>
        <taxon>Lepidoptera</taxon>
        <taxon>Glossata</taxon>
        <taxon>Ditrysia</taxon>
        <taxon>Tineoidea</taxon>
        <taxon>Psychidae</taxon>
        <taxon>Oiketicinae</taxon>
        <taxon>Eumeta</taxon>
    </lineage>
</organism>
<dbReference type="AlphaFoldDB" id="A0A4C1UQF0"/>
<accession>A0A4C1UQF0</accession>
<reference evidence="2 3" key="1">
    <citation type="journal article" date="2019" name="Commun. Biol.">
        <title>The bagworm genome reveals a unique fibroin gene that provides high tensile strength.</title>
        <authorList>
            <person name="Kono N."/>
            <person name="Nakamura H."/>
            <person name="Ohtoshi R."/>
            <person name="Tomita M."/>
            <person name="Numata K."/>
            <person name="Arakawa K."/>
        </authorList>
    </citation>
    <scope>NUCLEOTIDE SEQUENCE [LARGE SCALE GENOMIC DNA]</scope>
</reference>
<comment type="caution">
    <text evidence="2">The sequence shown here is derived from an EMBL/GenBank/DDBJ whole genome shotgun (WGS) entry which is preliminary data.</text>
</comment>
<protein>
    <submittedName>
        <fullName evidence="2">Uncharacterized protein</fullName>
    </submittedName>
</protein>
<proteinExistence type="predicted"/>
<name>A0A4C1UQF0_EUMVA</name>
<evidence type="ECO:0000313" key="2">
    <source>
        <dbReference type="EMBL" id="GBP28693.1"/>
    </source>
</evidence>